<keyword evidence="5 8" id="KW-0547">Nucleotide-binding</keyword>
<dbReference type="PROSITE" id="PS50507">
    <property type="entry name" value="RDRP_SSRNA_POS"/>
    <property type="match status" value="1"/>
</dbReference>
<keyword evidence="2 8" id="KW-0696">RNA-directed RNA polymerase</keyword>
<dbReference type="GO" id="GO:0000166">
    <property type="term" value="F:nucleotide binding"/>
    <property type="evidence" value="ECO:0007669"/>
    <property type="project" value="UniProtKB-KW"/>
</dbReference>
<dbReference type="Gene3D" id="3.30.70.270">
    <property type="match status" value="1"/>
</dbReference>
<sequence>MIVSLEQRVFRVKKDGAFVRPPLPVPGAFNSCIAFRILWLAKLHSEGPVLKSTVAEVVQCYTAEKRKLYEAAAQTLAWKPICRRDSHIRAFIKVEKLESDVKDPVPRTIQPRSRRYNLCLGQYLRLNEKRFTRTIDLVFGEATVMSGYDNVTQARYLRSKWDSYPDPVAIGLDASRFDQHCSPEALEFEHSFYTKVFNDPTLDELLSWQRVNKGTAVVMTGECLKYEVNGCRMSGDINTSLGNKLLMCAMVWTYLQAHDIDAKLANNGDDCVLFCSAGSVAKIMSTLPGCFLNWGYTMEVEDPVRIFERTVFCRSQPVCVDGTWAMIRQLGSLSRDCFSTHDWSNEMTFRDNMNAIGQCNGIINDGVPVHMEQAKAMWRAGGSRNFNVETLRSQIEYSWRERLGNRDRLLWSPVVPSTRLSYFLAFGIEPCVQEAVEAYLARVSLSAGGQTLPGLPRHYSRIHKDLLRCRTANFFAS</sequence>
<dbReference type="InterPro" id="IPR043502">
    <property type="entry name" value="DNA/RNA_pol_sf"/>
</dbReference>
<evidence type="ECO:0000256" key="6">
    <source>
        <dbReference type="ARBA" id="ARBA00022758"/>
    </source>
</evidence>
<dbReference type="GO" id="GO:0003723">
    <property type="term" value="F:RNA binding"/>
    <property type="evidence" value="ECO:0007669"/>
    <property type="project" value="InterPro"/>
</dbReference>
<name>Q9IR21_9TOMB</name>
<dbReference type="GO" id="GO:0003968">
    <property type="term" value="F:RNA-directed RNA polymerase activity"/>
    <property type="evidence" value="ECO:0007669"/>
    <property type="project" value="UniProtKB-KW"/>
</dbReference>
<accession>Q9IR21</accession>
<dbReference type="SUPFAM" id="SSF56672">
    <property type="entry name" value="DNA/RNA polymerases"/>
    <property type="match status" value="1"/>
</dbReference>
<protein>
    <recommendedName>
        <fullName evidence="1 8">RNA-directed RNA polymerase</fullName>
        <ecNumber evidence="1 8">2.7.7.48</ecNumber>
    </recommendedName>
</protein>
<dbReference type="EMBL" id="AB033715">
    <property type="protein sequence ID" value="BAA97674.1"/>
    <property type="molecule type" value="Genomic_RNA"/>
</dbReference>
<gene>
    <name evidence="10" type="primary">ORF2</name>
</gene>
<evidence type="ECO:0000313" key="10">
    <source>
        <dbReference type="EMBL" id="BAA97674.1"/>
    </source>
</evidence>
<evidence type="ECO:0000256" key="2">
    <source>
        <dbReference type="ARBA" id="ARBA00022484"/>
    </source>
</evidence>
<reference evidence="10" key="1">
    <citation type="journal article" date="2001" name="Arch. Virol.">
        <title>Nucleotide sequence of a Dianthovirus RNA1-like RNA found in grassy stunt-diseased rice plants.</title>
        <authorList>
            <person name="Miranda G.J."/>
            <person name="Aliyari R."/>
            <person name="Shirako Y."/>
        </authorList>
    </citation>
    <scope>NUCLEOTIDE SEQUENCE</scope>
</reference>
<feature type="domain" description="RdRp catalytic" evidence="9">
    <location>
        <begin position="167"/>
        <end position="283"/>
    </location>
</feature>
<dbReference type="EC" id="2.7.7.48" evidence="1 8"/>
<keyword evidence="6" id="KW-0688">Ribosomal frameshifting</keyword>
<evidence type="ECO:0000256" key="7">
    <source>
        <dbReference type="ARBA" id="ARBA00022953"/>
    </source>
</evidence>
<evidence type="ECO:0000256" key="3">
    <source>
        <dbReference type="ARBA" id="ARBA00022679"/>
    </source>
</evidence>
<organism evidence="10">
    <name type="scientific">Rice virus X</name>
    <dbReference type="NCBI Taxonomy" id="106518"/>
    <lineage>
        <taxon>Viruses</taxon>
        <taxon>Riboviria</taxon>
        <taxon>Orthornavirae</taxon>
        <taxon>Kitrinoviricota</taxon>
        <taxon>Tolucaviricetes</taxon>
        <taxon>Tolivirales</taxon>
        <taxon>Tombusviridae</taxon>
        <taxon>Regressovirinae</taxon>
        <taxon>Dianthovirus</taxon>
    </lineage>
</organism>
<keyword evidence="7 8" id="KW-0693">Viral RNA replication</keyword>
<keyword evidence="3 8" id="KW-0808">Transferase</keyword>
<dbReference type="GO" id="GO:0075523">
    <property type="term" value="P:viral translational frameshifting"/>
    <property type="evidence" value="ECO:0007669"/>
    <property type="project" value="UniProtKB-KW"/>
</dbReference>
<evidence type="ECO:0000256" key="8">
    <source>
        <dbReference type="RuleBase" id="RU363062"/>
    </source>
</evidence>
<evidence type="ECO:0000256" key="4">
    <source>
        <dbReference type="ARBA" id="ARBA00022695"/>
    </source>
</evidence>
<evidence type="ECO:0000256" key="1">
    <source>
        <dbReference type="ARBA" id="ARBA00012494"/>
    </source>
</evidence>
<dbReference type="InterPro" id="IPR043128">
    <property type="entry name" value="Rev_trsase/Diguanyl_cyclase"/>
</dbReference>
<dbReference type="GO" id="GO:0039694">
    <property type="term" value="P:viral RNA genome replication"/>
    <property type="evidence" value="ECO:0007669"/>
    <property type="project" value="InterPro"/>
</dbReference>
<comment type="catalytic activity">
    <reaction evidence="8">
        <text>RNA(n) + a ribonucleoside 5'-triphosphate = RNA(n+1) + diphosphate</text>
        <dbReference type="Rhea" id="RHEA:21248"/>
        <dbReference type="Rhea" id="RHEA-COMP:14527"/>
        <dbReference type="Rhea" id="RHEA-COMP:17342"/>
        <dbReference type="ChEBI" id="CHEBI:33019"/>
        <dbReference type="ChEBI" id="CHEBI:61557"/>
        <dbReference type="ChEBI" id="CHEBI:140395"/>
        <dbReference type="EC" id="2.7.7.48"/>
    </reaction>
</comment>
<keyword evidence="4 8" id="KW-0548">Nucleotidyltransferase</keyword>
<dbReference type="Pfam" id="PF00998">
    <property type="entry name" value="RdRP_3"/>
    <property type="match status" value="1"/>
</dbReference>
<evidence type="ECO:0000256" key="5">
    <source>
        <dbReference type="ARBA" id="ARBA00022741"/>
    </source>
</evidence>
<proteinExistence type="predicted"/>
<dbReference type="InterPro" id="IPR002166">
    <property type="entry name" value="RNA_pol_HCV"/>
</dbReference>
<evidence type="ECO:0000259" key="9">
    <source>
        <dbReference type="PROSITE" id="PS50507"/>
    </source>
</evidence>
<dbReference type="InterPro" id="IPR007094">
    <property type="entry name" value="RNA-dir_pol_PSvirus"/>
</dbReference>